<proteinExistence type="predicted"/>
<dbReference type="GO" id="GO:0008270">
    <property type="term" value="F:zinc ion binding"/>
    <property type="evidence" value="ECO:0007669"/>
    <property type="project" value="InterPro"/>
</dbReference>
<evidence type="ECO:0000313" key="3">
    <source>
        <dbReference type="Proteomes" id="UP000782610"/>
    </source>
</evidence>
<feature type="domain" description="UBP-type" evidence="1">
    <location>
        <begin position="5"/>
        <end position="96"/>
    </location>
</feature>
<dbReference type="InterPro" id="IPR001607">
    <property type="entry name" value="Znf_UBP"/>
</dbReference>
<gene>
    <name evidence="2" type="ORF">HY834_07905</name>
</gene>
<dbReference type="AlphaFoldDB" id="A0A933L252"/>
<accession>A0A933L252</accession>
<dbReference type="EMBL" id="JACRAF010000022">
    <property type="protein sequence ID" value="MBI4921660.1"/>
    <property type="molecule type" value="Genomic_DNA"/>
</dbReference>
<reference evidence="2" key="1">
    <citation type="submission" date="2020-07" db="EMBL/GenBank/DDBJ databases">
        <title>Huge and variable diversity of episymbiotic CPR bacteria and DPANN archaea in groundwater ecosystems.</title>
        <authorList>
            <person name="He C.Y."/>
            <person name="Keren R."/>
            <person name="Whittaker M."/>
            <person name="Farag I.F."/>
            <person name="Doudna J."/>
            <person name="Cate J.H.D."/>
            <person name="Banfield J.F."/>
        </authorList>
    </citation>
    <scope>NUCLEOTIDE SEQUENCE</scope>
    <source>
        <strain evidence="2">NC_groundwater_1586_Pr3_B-0.1um_66_15</strain>
    </source>
</reference>
<dbReference type="PROSITE" id="PS50271">
    <property type="entry name" value="ZF_UBP"/>
    <property type="match status" value="1"/>
</dbReference>
<protein>
    <submittedName>
        <fullName evidence="2">UBP-type zinc finger domain-containing protein</fullName>
    </submittedName>
</protein>
<comment type="caution">
    <text evidence="2">The sequence shown here is derived from an EMBL/GenBank/DDBJ whole genome shotgun (WGS) entry which is preliminary data.</text>
</comment>
<name>A0A933L252_9HYPH</name>
<sequence length="96" mass="10544">MDKKTACSHVSEVRPVTPSSPDSCLECLALGDRWVHLRICLTCGHVGCCNDSKNRHATAHFHATGHPIIQSFEPGESWRYCYVDALAVPNGKPLRG</sequence>
<organism evidence="2 3">
    <name type="scientific">Devosia nanyangense</name>
    <dbReference type="NCBI Taxonomy" id="1228055"/>
    <lineage>
        <taxon>Bacteria</taxon>
        <taxon>Pseudomonadati</taxon>
        <taxon>Pseudomonadota</taxon>
        <taxon>Alphaproteobacteria</taxon>
        <taxon>Hyphomicrobiales</taxon>
        <taxon>Devosiaceae</taxon>
        <taxon>Devosia</taxon>
    </lineage>
</organism>
<dbReference type="Proteomes" id="UP000782610">
    <property type="component" value="Unassembled WGS sequence"/>
</dbReference>
<dbReference type="Gene3D" id="3.30.40.10">
    <property type="entry name" value="Zinc/RING finger domain, C3HC4 (zinc finger)"/>
    <property type="match status" value="1"/>
</dbReference>
<dbReference type="InterPro" id="IPR013083">
    <property type="entry name" value="Znf_RING/FYVE/PHD"/>
</dbReference>
<evidence type="ECO:0000313" key="2">
    <source>
        <dbReference type="EMBL" id="MBI4921660.1"/>
    </source>
</evidence>
<dbReference type="Pfam" id="PF02148">
    <property type="entry name" value="zf-UBP"/>
    <property type="match status" value="1"/>
</dbReference>
<dbReference type="SUPFAM" id="SSF57850">
    <property type="entry name" value="RING/U-box"/>
    <property type="match status" value="1"/>
</dbReference>
<evidence type="ECO:0000259" key="1">
    <source>
        <dbReference type="PROSITE" id="PS50271"/>
    </source>
</evidence>